<evidence type="ECO:0000259" key="4">
    <source>
        <dbReference type="PROSITE" id="PS50937"/>
    </source>
</evidence>
<keyword evidence="1" id="KW-0805">Transcription regulation</keyword>
<dbReference type="PROSITE" id="PS50937">
    <property type="entry name" value="HTH_MERR_2"/>
    <property type="match status" value="1"/>
</dbReference>
<evidence type="ECO:0000256" key="2">
    <source>
        <dbReference type="ARBA" id="ARBA00023125"/>
    </source>
</evidence>
<evidence type="ECO:0000313" key="6">
    <source>
        <dbReference type="Proteomes" id="UP001279660"/>
    </source>
</evidence>
<name>A0ABU4PG56_9SPHN</name>
<dbReference type="InterPro" id="IPR009061">
    <property type="entry name" value="DNA-bd_dom_put_sf"/>
</dbReference>
<sequence length="132" mass="14422">MKIGELARATATKVTTIRFYEQIGVLETPARTSSGRRTYGDGDVDRLNFVRNGRRLGFSIDEIRSLLALADQPERDCAEAAEIAARHLVGVEDRLRQLSALRDELAAMSASGCCARTMAECRVIQAIARPAA</sequence>
<dbReference type="Pfam" id="PF00376">
    <property type="entry name" value="MerR"/>
    <property type="match status" value="1"/>
</dbReference>
<dbReference type="InterPro" id="IPR015358">
    <property type="entry name" value="Tscrpt_reg_MerR_DNA-bd"/>
</dbReference>
<keyword evidence="2" id="KW-0238">DNA-binding</keyword>
<protein>
    <submittedName>
        <fullName evidence="5">Helix-turn-helix domain-containing protein</fullName>
    </submittedName>
</protein>
<dbReference type="InterPro" id="IPR000551">
    <property type="entry name" value="MerR-type_HTH_dom"/>
</dbReference>
<keyword evidence="6" id="KW-1185">Reference proteome</keyword>
<dbReference type="SUPFAM" id="SSF46955">
    <property type="entry name" value="Putative DNA-binding domain"/>
    <property type="match status" value="1"/>
</dbReference>
<comment type="caution">
    <text evidence="5">The sequence shown here is derived from an EMBL/GenBank/DDBJ whole genome shotgun (WGS) entry which is preliminary data.</text>
</comment>
<reference evidence="5 6" key="1">
    <citation type="submission" date="2023-11" db="EMBL/GenBank/DDBJ databases">
        <title>MicrobeMod: A computational toolkit for identifying prokaryotic methylation and restriction-modification with nanopore sequencing.</title>
        <authorList>
            <person name="Crits-Christoph A."/>
            <person name="Kang S.C."/>
            <person name="Lee H."/>
            <person name="Ostrov N."/>
        </authorList>
    </citation>
    <scope>NUCLEOTIDE SEQUENCE [LARGE SCALE GENOMIC DNA]</scope>
    <source>
        <strain evidence="5 6">ATCC 14820</strain>
    </source>
</reference>
<dbReference type="Gene3D" id="1.10.1660.10">
    <property type="match status" value="1"/>
</dbReference>
<dbReference type="PRINTS" id="PR00040">
    <property type="entry name" value="HTHMERR"/>
</dbReference>
<dbReference type="PANTHER" id="PTHR30204">
    <property type="entry name" value="REDOX-CYCLING DRUG-SENSING TRANSCRIPTIONAL ACTIVATOR SOXR"/>
    <property type="match status" value="1"/>
</dbReference>
<proteinExistence type="predicted"/>
<dbReference type="PANTHER" id="PTHR30204:SF94">
    <property type="entry name" value="HEAVY METAL-DEPENDENT TRANSCRIPTIONAL REGULATOR HI_0293-RELATED"/>
    <property type="match status" value="1"/>
</dbReference>
<feature type="domain" description="HTH merR-type" evidence="4">
    <location>
        <begin position="1"/>
        <end position="69"/>
    </location>
</feature>
<organism evidence="5 6">
    <name type="scientific">Sphingomonas echinoides</name>
    <dbReference type="NCBI Taxonomy" id="59803"/>
    <lineage>
        <taxon>Bacteria</taxon>
        <taxon>Pseudomonadati</taxon>
        <taxon>Pseudomonadota</taxon>
        <taxon>Alphaproteobacteria</taxon>
        <taxon>Sphingomonadales</taxon>
        <taxon>Sphingomonadaceae</taxon>
        <taxon>Sphingomonas</taxon>
    </lineage>
</organism>
<dbReference type="SMART" id="SM00422">
    <property type="entry name" value="HTH_MERR"/>
    <property type="match status" value="1"/>
</dbReference>
<dbReference type="Pfam" id="PF09278">
    <property type="entry name" value="MerR-DNA-bind"/>
    <property type="match status" value="1"/>
</dbReference>
<dbReference type="Proteomes" id="UP001279660">
    <property type="component" value="Unassembled WGS sequence"/>
</dbReference>
<keyword evidence="3" id="KW-0804">Transcription</keyword>
<evidence type="ECO:0000256" key="1">
    <source>
        <dbReference type="ARBA" id="ARBA00023015"/>
    </source>
</evidence>
<dbReference type="InterPro" id="IPR047057">
    <property type="entry name" value="MerR_fam"/>
</dbReference>
<dbReference type="RefSeq" id="WP_010405558.1">
    <property type="nucleotide sequence ID" value="NZ_JAWXXV010000001.1"/>
</dbReference>
<dbReference type="EMBL" id="JAWXXV010000001">
    <property type="protein sequence ID" value="MDX5983180.1"/>
    <property type="molecule type" value="Genomic_DNA"/>
</dbReference>
<evidence type="ECO:0000313" key="5">
    <source>
        <dbReference type="EMBL" id="MDX5983180.1"/>
    </source>
</evidence>
<dbReference type="CDD" id="cd04785">
    <property type="entry name" value="HTH_CadR-PbrR-like"/>
    <property type="match status" value="1"/>
</dbReference>
<gene>
    <name evidence="5" type="ORF">SIL82_02820</name>
</gene>
<evidence type="ECO:0000256" key="3">
    <source>
        <dbReference type="ARBA" id="ARBA00023163"/>
    </source>
</evidence>
<accession>A0ABU4PG56</accession>